<dbReference type="PRINTS" id="PR00455">
    <property type="entry name" value="HTHTETR"/>
</dbReference>
<keyword evidence="3" id="KW-1133">Transmembrane helix</keyword>
<comment type="caution">
    <text evidence="5">The sequence shown here is derived from an EMBL/GenBank/DDBJ whole genome shotgun (WGS) entry which is preliminary data.</text>
</comment>
<accession>A0AB72Z7H3</accession>
<dbReference type="AlphaFoldDB" id="A0AB72Z7H3"/>
<proteinExistence type="predicted"/>
<feature type="transmembrane region" description="Helical" evidence="3">
    <location>
        <begin position="177"/>
        <end position="196"/>
    </location>
</feature>
<feature type="domain" description="HTH tetR-type" evidence="4">
    <location>
        <begin position="25"/>
        <end position="85"/>
    </location>
</feature>
<dbReference type="PANTHER" id="PTHR30055">
    <property type="entry name" value="HTH-TYPE TRANSCRIPTIONAL REGULATOR RUTR"/>
    <property type="match status" value="1"/>
</dbReference>
<dbReference type="SUPFAM" id="SSF48498">
    <property type="entry name" value="Tetracyclin repressor-like, C-terminal domain"/>
    <property type="match status" value="1"/>
</dbReference>
<feature type="transmembrane region" description="Helical" evidence="3">
    <location>
        <begin position="73"/>
        <end position="95"/>
    </location>
</feature>
<protein>
    <submittedName>
        <fullName evidence="5">Transcriptional regulator, TetR family</fullName>
    </submittedName>
</protein>
<dbReference type="PANTHER" id="PTHR30055:SF222">
    <property type="entry name" value="REGULATORY PROTEIN"/>
    <property type="match status" value="1"/>
</dbReference>
<dbReference type="GO" id="GO:0003677">
    <property type="term" value="F:DNA binding"/>
    <property type="evidence" value="ECO:0007669"/>
    <property type="project" value="UniProtKB-UniRule"/>
</dbReference>
<dbReference type="Pfam" id="PF00440">
    <property type="entry name" value="TetR_N"/>
    <property type="match status" value="1"/>
</dbReference>
<dbReference type="GO" id="GO:0006355">
    <property type="term" value="P:regulation of DNA-templated transcription"/>
    <property type="evidence" value="ECO:0007669"/>
    <property type="project" value="UniProtKB-ARBA"/>
</dbReference>
<evidence type="ECO:0000256" key="2">
    <source>
        <dbReference type="PROSITE-ProRule" id="PRU00335"/>
    </source>
</evidence>
<dbReference type="InterPro" id="IPR001647">
    <property type="entry name" value="HTH_TetR"/>
</dbReference>
<evidence type="ECO:0000256" key="3">
    <source>
        <dbReference type="SAM" id="Phobius"/>
    </source>
</evidence>
<keyword evidence="3" id="KW-0472">Membrane</keyword>
<keyword evidence="6" id="KW-1185">Reference proteome</keyword>
<evidence type="ECO:0000313" key="5">
    <source>
        <dbReference type="EMBL" id="EHN60860.1"/>
    </source>
</evidence>
<dbReference type="Proteomes" id="UP000003597">
    <property type="component" value="Unassembled WGS sequence"/>
</dbReference>
<gene>
    <name evidence="5" type="ORF">HMPREF0557_01598</name>
</gene>
<dbReference type="Gene3D" id="1.10.357.10">
    <property type="entry name" value="Tetracycline Repressor, domain 2"/>
    <property type="match status" value="1"/>
</dbReference>
<dbReference type="PROSITE" id="PS50977">
    <property type="entry name" value="HTH_TETR_2"/>
    <property type="match status" value="1"/>
</dbReference>
<dbReference type="InterPro" id="IPR050109">
    <property type="entry name" value="HTH-type_TetR-like_transc_reg"/>
</dbReference>
<feature type="DNA-binding region" description="H-T-H motif" evidence="2">
    <location>
        <begin position="48"/>
        <end position="67"/>
    </location>
</feature>
<dbReference type="EMBL" id="AGCN01000032">
    <property type="protein sequence ID" value="EHN60860.1"/>
    <property type="molecule type" value="Genomic_DNA"/>
</dbReference>
<evidence type="ECO:0000256" key="1">
    <source>
        <dbReference type="ARBA" id="ARBA00023125"/>
    </source>
</evidence>
<dbReference type="SUPFAM" id="SSF46689">
    <property type="entry name" value="Homeodomain-like"/>
    <property type="match status" value="1"/>
</dbReference>
<keyword evidence="1 2" id="KW-0238">DNA-binding</keyword>
<sequence length="221" mass="25489">MKKVDAEGDILRQMLDLTEKETKMSDKQRRIVAASIELFAEKGYAGTSTNEIAKKAGVAEGTIFRHYKTKKDLLMAITMPTLIGGVIPFLAQSFVKEVFESEYPDFQSFIREIIVNRFEFAKENGKVIKIYFMELFYHDELRAQFSQIFMTHVKGQFDQMIDFYKARGEIVDMPNSTIMRALITNIVGFMLTRFVVMPDANWNDAKEIDDTVAYIMRGLDK</sequence>
<dbReference type="InterPro" id="IPR009057">
    <property type="entry name" value="Homeodomain-like_sf"/>
</dbReference>
<keyword evidence="3" id="KW-0812">Transmembrane</keyword>
<evidence type="ECO:0000259" key="4">
    <source>
        <dbReference type="PROSITE" id="PS50977"/>
    </source>
</evidence>
<evidence type="ECO:0000313" key="6">
    <source>
        <dbReference type="Proteomes" id="UP000003597"/>
    </source>
</evidence>
<reference evidence="5 6" key="1">
    <citation type="submission" date="2011-08" db="EMBL/GenBank/DDBJ databases">
        <authorList>
            <person name="Weinstock G."/>
            <person name="Sodergren E."/>
            <person name="Clifton S."/>
            <person name="Fulton L."/>
            <person name="Fulton B."/>
            <person name="Courtney L."/>
            <person name="Fronick C."/>
            <person name="Harrison M."/>
            <person name="Strong C."/>
            <person name="Farmer C."/>
            <person name="Delahaunty K."/>
            <person name="Markovic C."/>
            <person name="Hall O."/>
            <person name="Minx P."/>
            <person name="Tomlinson C."/>
            <person name="Mitreva M."/>
            <person name="Hou S."/>
            <person name="Chen J."/>
            <person name="Wollam A."/>
            <person name="Pepin K.H."/>
            <person name="Johnson M."/>
            <person name="Bhonagiri V."/>
            <person name="Zhang X."/>
            <person name="Suruliraj S."/>
            <person name="Warren W."/>
            <person name="Chinwalla A."/>
            <person name="Mardis E.R."/>
            <person name="Wilson R.K."/>
        </authorList>
    </citation>
    <scope>NUCLEOTIDE SEQUENCE [LARGE SCALE GENOMIC DNA]</scope>
    <source>
        <strain evidence="5 6">ATCC 33091</strain>
    </source>
</reference>
<dbReference type="InterPro" id="IPR036271">
    <property type="entry name" value="Tet_transcr_reg_TetR-rel_C_sf"/>
</dbReference>
<organism evidence="5 6">
    <name type="scientific">Listeria innocua ATCC 33091</name>
    <dbReference type="NCBI Taxonomy" id="1002366"/>
    <lineage>
        <taxon>Bacteria</taxon>
        <taxon>Bacillati</taxon>
        <taxon>Bacillota</taxon>
        <taxon>Bacilli</taxon>
        <taxon>Bacillales</taxon>
        <taxon>Listeriaceae</taxon>
        <taxon>Listeria</taxon>
    </lineage>
</organism>
<name>A0AB72Z7H3_LISIO</name>